<organism evidence="8 9">
    <name type="scientific">Pocillopora meandrina</name>
    <dbReference type="NCBI Taxonomy" id="46732"/>
    <lineage>
        <taxon>Eukaryota</taxon>
        <taxon>Metazoa</taxon>
        <taxon>Cnidaria</taxon>
        <taxon>Anthozoa</taxon>
        <taxon>Hexacorallia</taxon>
        <taxon>Scleractinia</taxon>
        <taxon>Astrocoeniina</taxon>
        <taxon>Pocilloporidae</taxon>
        <taxon>Pocillopora</taxon>
    </lineage>
</organism>
<dbReference type="PANTHER" id="PTHR22750">
    <property type="entry name" value="G-PROTEIN COUPLED RECEPTOR"/>
    <property type="match status" value="1"/>
</dbReference>
<evidence type="ECO:0000256" key="4">
    <source>
        <dbReference type="ARBA" id="ARBA00022989"/>
    </source>
</evidence>
<evidence type="ECO:0000256" key="1">
    <source>
        <dbReference type="ARBA" id="ARBA00004651"/>
    </source>
</evidence>
<comment type="caution">
    <text evidence="8">The sequence shown here is derived from an EMBL/GenBank/DDBJ whole genome shotgun (WGS) entry which is preliminary data.</text>
</comment>
<feature type="transmembrane region" description="Helical" evidence="6">
    <location>
        <begin position="71"/>
        <end position="96"/>
    </location>
</feature>
<dbReference type="PROSITE" id="PS50262">
    <property type="entry name" value="G_PROTEIN_RECEP_F1_2"/>
    <property type="match status" value="1"/>
</dbReference>
<dbReference type="InterPro" id="IPR000276">
    <property type="entry name" value="GPCR_Rhodpsn"/>
</dbReference>
<dbReference type="PRINTS" id="PR00237">
    <property type="entry name" value="GPCRRHODOPSN"/>
</dbReference>
<evidence type="ECO:0000256" key="6">
    <source>
        <dbReference type="SAM" id="Phobius"/>
    </source>
</evidence>
<evidence type="ECO:0000313" key="8">
    <source>
        <dbReference type="EMBL" id="CAH3115614.1"/>
    </source>
</evidence>
<dbReference type="Proteomes" id="UP001159428">
    <property type="component" value="Unassembled WGS sequence"/>
</dbReference>
<dbReference type="EMBL" id="CALNXJ010000015">
    <property type="protein sequence ID" value="CAH3115614.1"/>
    <property type="molecule type" value="Genomic_DNA"/>
</dbReference>
<accession>A0AAU9WJ31</accession>
<feature type="transmembrane region" description="Helical" evidence="6">
    <location>
        <begin position="240"/>
        <end position="259"/>
    </location>
</feature>
<feature type="transmembrane region" description="Helical" evidence="6">
    <location>
        <begin position="271"/>
        <end position="293"/>
    </location>
</feature>
<keyword evidence="3 6" id="KW-0812">Transmembrane</keyword>
<name>A0AAU9WJ31_9CNID</name>
<feature type="transmembrane region" description="Helical" evidence="6">
    <location>
        <begin position="38"/>
        <end position="59"/>
    </location>
</feature>
<feature type="domain" description="G-protein coupled receptors family 1 profile" evidence="7">
    <location>
        <begin position="50"/>
        <end position="291"/>
    </location>
</feature>
<evidence type="ECO:0000256" key="3">
    <source>
        <dbReference type="ARBA" id="ARBA00022692"/>
    </source>
</evidence>
<proteinExistence type="predicted"/>
<dbReference type="CDD" id="cd00637">
    <property type="entry name" value="7tm_classA_rhodopsin-like"/>
    <property type="match status" value="1"/>
</dbReference>
<sequence length="315" mass="35921">MKPNNFTSSEKWTETEDLLCLTPIFADGTVKYLKGFSVLNILLSITAFLGNTLILVAMRRESIYLHRPSKLLFRCLATTDLCVGLIAQPVAVVFLLSLVFKRTYLCRFAILASSVVNYLLCSVSLSTMTAISLDRLLALILRIRYRQVVTLKRASFVVVNIWVTAIVAASLYFVNPRITVWYGRIGIPMCLTLSFASYTKIFHTLRRRVQVQDHAQQEQQLNYVFPLNTARYRKAVYSSLWVQVVLVVCYLPHHIVITFSTYSRLSSSQLLAWSITGLLVYLNSSLNPLLYCWKITEVRQAVKEIIRGSLLCPWS</sequence>
<dbReference type="AlphaFoldDB" id="A0AAU9WJ31"/>
<keyword evidence="5 6" id="KW-0472">Membrane</keyword>
<protein>
    <recommendedName>
        <fullName evidence="7">G-protein coupled receptors family 1 profile domain-containing protein</fullName>
    </recommendedName>
</protein>
<dbReference type="GO" id="GO:0005886">
    <property type="term" value="C:plasma membrane"/>
    <property type="evidence" value="ECO:0007669"/>
    <property type="project" value="UniProtKB-SubCell"/>
</dbReference>
<dbReference type="GO" id="GO:0004930">
    <property type="term" value="F:G protein-coupled receptor activity"/>
    <property type="evidence" value="ECO:0007669"/>
    <property type="project" value="InterPro"/>
</dbReference>
<evidence type="ECO:0000256" key="5">
    <source>
        <dbReference type="ARBA" id="ARBA00023136"/>
    </source>
</evidence>
<keyword evidence="2" id="KW-1003">Cell membrane</keyword>
<reference evidence="8 9" key="1">
    <citation type="submission" date="2022-05" db="EMBL/GenBank/DDBJ databases">
        <authorList>
            <consortium name="Genoscope - CEA"/>
            <person name="William W."/>
        </authorList>
    </citation>
    <scope>NUCLEOTIDE SEQUENCE [LARGE SCALE GENOMIC DNA]</scope>
</reference>
<evidence type="ECO:0000256" key="2">
    <source>
        <dbReference type="ARBA" id="ARBA00022475"/>
    </source>
</evidence>
<feature type="transmembrane region" description="Helical" evidence="6">
    <location>
        <begin position="154"/>
        <end position="174"/>
    </location>
</feature>
<dbReference type="InterPro" id="IPR017452">
    <property type="entry name" value="GPCR_Rhodpsn_7TM"/>
</dbReference>
<feature type="transmembrane region" description="Helical" evidence="6">
    <location>
        <begin position="180"/>
        <end position="198"/>
    </location>
</feature>
<keyword evidence="9" id="KW-1185">Reference proteome</keyword>
<dbReference type="Pfam" id="PF00001">
    <property type="entry name" value="7tm_1"/>
    <property type="match status" value="2"/>
</dbReference>
<dbReference type="Gene3D" id="1.20.1070.10">
    <property type="entry name" value="Rhodopsin 7-helix transmembrane proteins"/>
    <property type="match status" value="1"/>
</dbReference>
<comment type="subcellular location">
    <subcellularLocation>
        <location evidence="1">Cell membrane</location>
        <topology evidence="1">Multi-pass membrane protein</topology>
    </subcellularLocation>
</comment>
<evidence type="ECO:0000259" key="7">
    <source>
        <dbReference type="PROSITE" id="PS50262"/>
    </source>
</evidence>
<evidence type="ECO:0000313" key="9">
    <source>
        <dbReference type="Proteomes" id="UP001159428"/>
    </source>
</evidence>
<keyword evidence="4 6" id="KW-1133">Transmembrane helix</keyword>
<gene>
    <name evidence="8" type="ORF">PMEA_00006838</name>
</gene>
<feature type="transmembrane region" description="Helical" evidence="6">
    <location>
        <begin position="108"/>
        <end position="133"/>
    </location>
</feature>
<dbReference type="SUPFAM" id="SSF81321">
    <property type="entry name" value="Family A G protein-coupled receptor-like"/>
    <property type="match status" value="1"/>
</dbReference>